<dbReference type="EMBL" id="OU912926">
    <property type="protein sequence ID" value="CAG9931295.1"/>
    <property type="molecule type" value="Genomic_DNA"/>
</dbReference>
<protein>
    <recommendedName>
        <fullName evidence="1">AAA domain-containing protein</fullName>
    </recommendedName>
</protein>
<accession>A0ABM8YV07</accession>
<evidence type="ECO:0000259" key="1">
    <source>
        <dbReference type="Pfam" id="PF13614"/>
    </source>
</evidence>
<keyword evidence="3" id="KW-1185">Reference proteome</keyword>
<dbReference type="InterPro" id="IPR025669">
    <property type="entry name" value="AAA_dom"/>
</dbReference>
<dbReference type="CDD" id="cd02042">
    <property type="entry name" value="ParAB_family"/>
    <property type="match status" value="1"/>
</dbReference>
<feature type="domain" description="AAA" evidence="1">
    <location>
        <begin position="1"/>
        <end position="52"/>
    </location>
</feature>
<dbReference type="PANTHER" id="PTHR13696:SF99">
    <property type="entry name" value="COBYRINIC ACID AC-DIAMIDE SYNTHASE"/>
    <property type="match status" value="1"/>
</dbReference>
<organism evidence="2 3">
    <name type="scientific">Candidatus Nitrotoga arctica</name>
    <dbReference type="NCBI Taxonomy" id="453162"/>
    <lineage>
        <taxon>Bacteria</taxon>
        <taxon>Pseudomonadati</taxon>
        <taxon>Pseudomonadota</taxon>
        <taxon>Betaproteobacteria</taxon>
        <taxon>Nitrosomonadales</taxon>
        <taxon>Gallionellaceae</taxon>
        <taxon>Candidatus Nitrotoga</taxon>
    </lineage>
</organism>
<gene>
    <name evidence="2" type="ORF">NTG6680_0042</name>
</gene>
<proteinExistence type="predicted"/>
<dbReference type="RefSeq" id="WP_275584233.1">
    <property type="nucleotide sequence ID" value="NZ_OU912926.1"/>
</dbReference>
<dbReference type="PANTHER" id="PTHR13696">
    <property type="entry name" value="P-LOOP CONTAINING NUCLEOSIDE TRIPHOSPHATE HYDROLASE"/>
    <property type="match status" value="1"/>
</dbReference>
<dbReference type="InterPro" id="IPR050678">
    <property type="entry name" value="DNA_Partitioning_ATPase"/>
</dbReference>
<dbReference type="Pfam" id="PF13614">
    <property type="entry name" value="AAA_31"/>
    <property type="match status" value="1"/>
</dbReference>
<reference evidence="2 3" key="1">
    <citation type="submission" date="2021-10" db="EMBL/GenBank/DDBJ databases">
        <authorList>
            <person name="Koch H."/>
        </authorList>
    </citation>
    <scope>NUCLEOTIDE SEQUENCE [LARGE SCALE GENOMIC DNA]</scope>
    <source>
        <strain evidence="2">6680</strain>
    </source>
</reference>
<dbReference type="Proteomes" id="UP000839052">
    <property type="component" value="Chromosome"/>
</dbReference>
<dbReference type="InterPro" id="IPR027417">
    <property type="entry name" value="P-loop_NTPase"/>
</dbReference>
<dbReference type="SUPFAM" id="SSF52540">
    <property type="entry name" value="P-loop containing nucleoside triphosphate hydrolases"/>
    <property type="match status" value="1"/>
</dbReference>
<dbReference type="Gene3D" id="3.40.50.300">
    <property type="entry name" value="P-loop containing nucleotide triphosphate hydrolases"/>
    <property type="match status" value="1"/>
</dbReference>
<name>A0ABM8YV07_9PROT</name>
<evidence type="ECO:0000313" key="3">
    <source>
        <dbReference type="Proteomes" id="UP000839052"/>
    </source>
</evidence>
<evidence type="ECO:0000313" key="2">
    <source>
        <dbReference type="EMBL" id="CAG9931295.1"/>
    </source>
</evidence>
<sequence>MNIIACYNIKGGVGKTATAVNLAYLASLEGARTSVMDLDPQGAASFYFRVKSKIKGGVKNAYGWQARFG</sequence>